<keyword evidence="3" id="KW-1185">Reference proteome</keyword>
<evidence type="ECO:0000313" key="3">
    <source>
        <dbReference type="Proteomes" id="UP001605036"/>
    </source>
</evidence>
<evidence type="ECO:0000256" key="1">
    <source>
        <dbReference type="SAM" id="MobiDB-lite"/>
    </source>
</evidence>
<feature type="region of interest" description="Disordered" evidence="1">
    <location>
        <begin position="49"/>
        <end position="78"/>
    </location>
</feature>
<name>A0ABD1Y613_9MARC</name>
<comment type="caution">
    <text evidence="2">The sequence shown here is derived from an EMBL/GenBank/DDBJ whole genome shotgun (WGS) entry which is preliminary data.</text>
</comment>
<feature type="region of interest" description="Disordered" evidence="1">
    <location>
        <begin position="16"/>
        <end position="35"/>
    </location>
</feature>
<dbReference type="EMBL" id="JBHFFA010000006">
    <property type="protein sequence ID" value="KAL2620779.1"/>
    <property type="molecule type" value="Genomic_DNA"/>
</dbReference>
<dbReference type="Proteomes" id="UP001605036">
    <property type="component" value="Unassembled WGS sequence"/>
</dbReference>
<reference evidence="2 3" key="1">
    <citation type="submission" date="2024-09" db="EMBL/GenBank/DDBJ databases">
        <title>Chromosome-scale assembly of Riccia fluitans.</title>
        <authorList>
            <person name="Paukszto L."/>
            <person name="Sawicki J."/>
            <person name="Karawczyk K."/>
            <person name="Piernik-Szablinska J."/>
            <person name="Szczecinska M."/>
            <person name="Mazdziarz M."/>
        </authorList>
    </citation>
    <scope>NUCLEOTIDE SEQUENCE [LARGE SCALE GENOMIC DNA]</scope>
    <source>
        <strain evidence="2">Rf_01</strain>
        <tissue evidence="2">Aerial parts of the thallus</tissue>
    </source>
</reference>
<organism evidence="2 3">
    <name type="scientific">Riccia fluitans</name>
    <dbReference type="NCBI Taxonomy" id="41844"/>
    <lineage>
        <taxon>Eukaryota</taxon>
        <taxon>Viridiplantae</taxon>
        <taxon>Streptophyta</taxon>
        <taxon>Embryophyta</taxon>
        <taxon>Marchantiophyta</taxon>
        <taxon>Marchantiopsida</taxon>
        <taxon>Marchantiidae</taxon>
        <taxon>Marchantiales</taxon>
        <taxon>Ricciaceae</taxon>
        <taxon>Riccia</taxon>
    </lineage>
</organism>
<protein>
    <submittedName>
        <fullName evidence="2">Uncharacterized protein</fullName>
    </submittedName>
</protein>
<evidence type="ECO:0000313" key="2">
    <source>
        <dbReference type="EMBL" id="KAL2620779.1"/>
    </source>
</evidence>
<accession>A0ABD1Y613</accession>
<gene>
    <name evidence="2" type="ORF">R1flu_000984</name>
</gene>
<sequence>MHKKTQLPRTIIVMPKVDKTSASEGKTLEELPKTEQGPPLACVLLPARKGLAPKTSEEKRQRVVQEATTDDDTPQKAK</sequence>
<dbReference type="AlphaFoldDB" id="A0ABD1Y613"/>
<feature type="compositionally biased region" description="Basic and acidic residues" evidence="1">
    <location>
        <begin position="16"/>
        <end position="33"/>
    </location>
</feature>
<proteinExistence type="predicted"/>